<dbReference type="EMBL" id="CAJNOC010004005">
    <property type="protein sequence ID" value="CAF1006100.1"/>
    <property type="molecule type" value="Genomic_DNA"/>
</dbReference>
<accession>A0A814H8B4</accession>
<gene>
    <name evidence="3" type="ORF">OXX778_LOCUS16657</name>
</gene>
<dbReference type="InterPro" id="IPR003609">
    <property type="entry name" value="Pan_app"/>
</dbReference>
<reference evidence="3" key="1">
    <citation type="submission" date="2021-02" db="EMBL/GenBank/DDBJ databases">
        <authorList>
            <person name="Nowell W R."/>
        </authorList>
    </citation>
    <scope>NUCLEOTIDE SEQUENCE</scope>
    <source>
        <strain evidence="3">Ploen Becks lab</strain>
    </source>
</reference>
<organism evidence="3 4">
    <name type="scientific">Brachionus calyciflorus</name>
    <dbReference type="NCBI Taxonomy" id="104777"/>
    <lineage>
        <taxon>Eukaryota</taxon>
        <taxon>Metazoa</taxon>
        <taxon>Spiralia</taxon>
        <taxon>Gnathifera</taxon>
        <taxon>Rotifera</taxon>
        <taxon>Eurotatoria</taxon>
        <taxon>Monogononta</taxon>
        <taxon>Pseudotrocha</taxon>
        <taxon>Ploima</taxon>
        <taxon>Brachionidae</taxon>
        <taxon>Brachionus</taxon>
    </lineage>
</organism>
<name>A0A814H8B4_9BILA</name>
<feature type="signal peptide" evidence="1">
    <location>
        <begin position="1"/>
        <end position="19"/>
    </location>
</feature>
<feature type="chain" id="PRO_5032480412" description="Apple domain-containing protein" evidence="1">
    <location>
        <begin position="20"/>
        <end position="112"/>
    </location>
</feature>
<dbReference type="Proteomes" id="UP000663879">
    <property type="component" value="Unassembled WGS sequence"/>
</dbReference>
<protein>
    <recommendedName>
        <fullName evidence="2">Apple domain-containing protein</fullName>
    </recommendedName>
</protein>
<dbReference type="AlphaFoldDB" id="A0A814H8B4"/>
<feature type="domain" description="Apple" evidence="2">
    <location>
        <begin position="27"/>
        <end position="91"/>
    </location>
</feature>
<sequence>MKFILVLSLVAFLVQKRSFFTIHGSFCDGCDLGGGDISNFPSAGLEDCWIGCLNNPSCTFFAIAKSNNNCWLKNKVVTDFSLFYDYSQAMCGIVDRSKSCSAIEDFTPNPNN</sequence>
<evidence type="ECO:0000313" key="3">
    <source>
        <dbReference type="EMBL" id="CAF1006100.1"/>
    </source>
</evidence>
<dbReference type="Gene3D" id="3.50.4.10">
    <property type="entry name" value="Hepatocyte Growth Factor"/>
    <property type="match status" value="1"/>
</dbReference>
<keyword evidence="4" id="KW-1185">Reference proteome</keyword>
<evidence type="ECO:0000259" key="2">
    <source>
        <dbReference type="PROSITE" id="PS50948"/>
    </source>
</evidence>
<evidence type="ECO:0000256" key="1">
    <source>
        <dbReference type="SAM" id="SignalP"/>
    </source>
</evidence>
<dbReference type="PROSITE" id="PS50948">
    <property type="entry name" value="PAN"/>
    <property type="match status" value="1"/>
</dbReference>
<keyword evidence="1" id="KW-0732">Signal</keyword>
<evidence type="ECO:0000313" key="4">
    <source>
        <dbReference type="Proteomes" id="UP000663879"/>
    </source>
</evidence>
<comment type="caution">
    <text evidence="3">The sequence shown here is derived from an EMBL/GenBank/DDBJ whole genome shotgun (WGS) entry which is preliminary data.</text>
</comment>
<proteinExistence type="predicted"/>